<dbReference type="Proteomes" id="UP001156666">
    <property type="component" value="Unassembled WGS sequence"/>
</dbReference>
<feature type="chain" id="PRO_5041257026" description="Secretion system C-terminal sorting domain-containing protein" evidence="1">
    <location>
        <begin position="20"/>
        <end position="551"/>
    </location>
</feature>
<organism evidence="3 4">
    <name type="scientific">Portibacter lacus</name>
    <dbReference type="NCBI Taxonomy" id="1099794"/>
    <lineage>
        <taxon>Bacteria</taxon>
        <taxon>Pseudomonadati</taxon>
        <taxon>Bacteroidota</taxon>
        <taxon>Saprospiria</taxon>
        <taxon>Saprospirales</taxon>
        <taxon>Haliscomenobacteraceae</taxon>
        <taxon>Portibacter</taxon>
    </lineage>
</organism>
<comment type="caution">
    <text evidence="3">The sequence shown here is derived from an EMBL/GenBank/DDBJ whole genome shotgun (WGS) entry which is preliminary data.</text>
</comment>
<dbReference type="RefSeq" id="WP_235292304.1">
    <property type="nucleotide sequence ID" value="NZ_BSOH01000001.1"/>
</dbReference>
<keyword evidence="1" id="KW-0732">Signal</keyword>
<dbReference type="EMBL" id="BSOH01000001">
    <property type="protein sequence ID" value="GLR15410.1"/>
    <property type="molecule type" value="Genomic_DNA"/>
</dbReference>
<feature type="domain" description="Secretion system C-terminal sorting" evidence="2">
    <location>
        <begin position="483"/>
        <end position="545"/>
    </location>
</feature>
<proteinExistence type="predicted"/>
<dbReference type="InterPro" id="IPR010262">
    <property type="entry name" value="Arylsulfotransferase_bact"/>
</dbReference>
<evidence type="ECO:0000313" key="4">
    <source>
        <dbReference type="Proteomes" id="UP001156666"/>
    </source>
</evidence>
<gene>
    <name evidence="3" type="ORF">GCM10007940_00250</name>
</gene>
<keyword evidence="4" id="KW-1185">Reference proteome</keyword>
<accession>A0AA37SP05</accession>
<dbReference type="PANTHER" id="PTHR35340">
    <property type="entry name" value="PQQ ENZYME REPEAT PROTEIN-RELATED"/>
    <property type="match status" value="1"/>
</dbReference>
<feature type="signal peptide" evidence="1">
    <location>
        <begin position="1"/>
        <end position="19"/>
    </location>
</feature>
<dbReference type="AlphaFoldDB" id="A0AA37SP05"/>
<evidence type="ECO:0000256" key="1">
    <source>
        <dbReference type="SAM" id="SignalP"/>
    </source>
</evidence>
<evidence type="ECO:0000313" key="3">
    <source>
        <dbReference type="EMBL" id="GLR15410.1"/>
    </source>
</evidence>
<dbReference type="InterPro" id="IPR053143">
    <property type="entry name" value="Arylsulfate_ST"/>
</dbReference>
<dbReference type="Pfam" id="PF05935">
    <property type="entry name" value="Arylsulfotrans"/>
    <property type="match status" value="1"/>
</dbReference>
<dbReference type="PANTHER" id="PTHR35340:SF5">
    <property type="entry name" value="ASST-DOMAIN-CONTAINING PROTEIN"/>
    <property type="match status" value="1"/>
</dbReference>
<dbReference type="SUPFAM" id="SSF50998">
    <property type="entry name" value="Quinoprotein alcohol dehydrogenase-like"/>
    <property type="match status" value="1"/>
</dbReference>
<dbReference type="Pfam" id="PF18962">
    <property type="entry name" value="Por_Secre_tail"/>
    <property type="match status" value="1"/>
</dbReference>
<sequence>MKRKALILIIICFNFSLFAQEQTVGLLSYKENQIFDGYTLFFPRAQSSVYLINNCGEVVHSWEDNDIYIPNNSVYLLENGNLVKCKKRPLGDSIGKGGGGVFVEILSWDNELLWSYELNTEQERLHHDVSIMPNGNILMISWEKKTKEEAIENGRDPESMGYGELHPDYIFEISPESNEVVWEWHAWDHLIQDFDSTKLNYGNVANHPELIDLNYIENQGANDWDWLHVNSIDYNADLDQIILSVPYFNELWIIDHSTSAEEAASHSGGNSGMGGDLLYRVGNPQAYRRGDSSDQTLFFPHDAHWINEFVDTGDSISTEILAFNNQVPAGYSKMEKFETPWNSITQSYDLVDSIYEPRQFANSITHPDTFSFYSSGQSSVQLLPNENILTCSGTHGYIVELSPENEIVWEYEIPFKAGNRVDQGTILEARENVIFRAFKYPADYVGFENRDLSPKGFIELNPNEDYCERLVNVEHVEVIEFKVFPNPTANVITVEWSGRSEAAIKVFDIYGRLLVSKAGKGNSEKLDLSGFNQGIYVVNVNNESSVMLSLN</sequence>
<dbReference type="NCBIfam" id="TIGR04183">
    <property type="entry name" value="Por_Secre_tail"/>
    <property type="match status" value="1"/>
</dbReference>
<dbReference type="GO" id="GO:0004062">
    <property type="term" value="F:aryl sulfotransferase activity"/>
    <property type="evidence" value="ECO:0007669"/>
    <property type="project" value="InterPro"/>
</dbReference>
<name>A0AA37SP05_9BACT</name>
<reference evidence="3" key="1">
    <citation type="journal article" date="2014" name="Int. J. Syst. Evol. Microbiol.">
        <title>Complete genome sequence of Corynebacterium casei LMG S-19264T (=DSM 44701T), isolated from a smear-ripened cheese.</title>
        <authorList>
            <consortium name="US DOE Joint Genome Institute (JGI-PGF)"/>
            <person name="Walter F."/>
            <person name="Albersmeier A."/>
            <person name="Kalinowski J."/>
            <person name="Ruckert C."/>
        </authorList>
    </citation>
    <scope>NUCLEOTIDE SEQUENCE</scope>
    <source>
        <strain evidence="3">NBRC 108769</strain>
    </source>
</reference>
<protein>
    <recommendedName>
        <fullName evidence="2">Secretion system C-terminal sorting domain-containing protein</fullName>
    </recommendedName>
</protein>
<dbReference type="InterPro" id="IPR011047">
    <property type="entry name" value="Quinoprotein_ADH-like_sf"/>
</dbReference>
<reference evidence="3" key="2">
    <citation type="submission" date="2023-01" db="EMBL/GenBank/DDBJ databases">
        <title>Draft genome sequence of Portibacter lacus strain NBRC 108769.</title>
        <authorList>
            <person name="Sun Q."/>
            <person name="Mori K."/>
        </authorList>
    </citation>
    <scope>NUCLEOTIDE SEQUENCE</scope>
    <source>
        <strain evidence="3">NBRC 108769</strain>
    </source>
</reference>
<dbReference type="InterPro" id="IPR026444">
    <property type="entry name" value="Secre_tail"/>
</dbReference>
<evidence type="ECO:0000259" key="2">
    <source>
        <dbReference type="Pfam" id="PF18962"/>
    </source>
</evidence>